<accession>A0A418WVR3</accession>
<gene>
    <name evidence="4" type="ORF">D3870_20535</name>
</gene>
<organism evidence="4 5">
    <name type="scientific">Noviherbaspirillum cavernae</name>
    <dbReference type="NCBI Taxonomy" id="2320862"/>
    <lineage>
        <taxon>Bacteria</taxon>
        <taxon>Pseudomonadati</taxon>
        <taxon>Pseudomonadota</taxon>
        <taxon>Betaproteobacteria</taxon>
        <taxon>Burkholderiales</taxon>
        <taxon>Oxalobacteraceae</taxon>
        <taxon>Noviherbaspirillum</taxon>
    </lineage>
</organism>
<evidence type="ECO:0000256" key="1">
    <source>
        <dbReference type="SAM" id="MobiDB-lite"/>
    </source>
</evidence>
<keyword evidence="2" id="KW-0732">Signal</keyword>
<comment type="caution">
    <text evidence="4">The sequence shown here is derived from an EMBL/GenBank/DDBJ whole genome shotgun (WGS) entry which is preliminary data.</text>
</comment>
<keyword evidence="5" id="KW-1185">Reference proteome</keyword>
<dbReference type="EMBL" id="QYUN01000003">
    <property type="protein sequence ID" value="RJF96780.1"/>
    <property type="molecule type" value="Genomic_DNA"/>
</dbReference>
<feature type="chain" id="PRO_5019085708" description="DUF6351 domain-containing protein" evidence="2">
    <location>
        <begin position="22"/>
        <end position="712"/>
    </location>
</feature>
<evidence type="ECO:0000256" key="2">
    <source>
        <dbReference type="SAM" id="SignalP"/>
    </source>
</evidence>
<reference evidence="4 5" key="1">
    <citation type="submission" date="2018-09" db="EMBL/GenBank/DDBJ databases">
        <authorList>
            <person name="Zhu H."/>
        </authorList>
    </citation>
    <scope>NUCLEOTIDE SEQUENCE [LARGE SCALE GENOMIC DNA]</scope>
    <source>
        <strain evidence="4 5">K2R10-39</strain>
    </source>
</reference>
<sequence>MAAVAALMIAGLAACSGDGSASVEAPQIKTSSSRPDIVSGGDTLVEVTVPQGFTNDQIRVFAGTVDVTTSFKPASRAGVLLGRVGGLPDGATTIEARLLGATGAVMSRGTLTVVNHPVTGPVFAGAKQEPFVCTVATNNLGQPLDRNCSAATEVSYQYWSTNQAFKPYDPQAPAPADLAKTTTSEGKAVNFIVRLERGTINRGIYQIAFLHQPGTPLPDPWTTTDGWNRRLRYNFGGGCGGGYTQGAFETVAAGVTYRLATAMDQPALARGYAVATSSLNVAANNCNTVLAAETLSMTKEYFIKKFGVPAWTVGKGGSGGSVQQFDVAQSYPGLLDGLSTDSSFPTMMEAATIFSDCKLIRNYMTVGATMPWTDEQKRAVTGYASWQTCNGLAVGLGDVMVNASSSCSPLLPVGTAFHPVTNPGGVRCALSDNFVNVLGRDPATQIARRPLDNVGVQYGLQALKSGAISVDQFLELNEKVGGFDANGQVQVARHVGDSEALRIAYQTGRVLVGTNLDAMPIIASRAYNDTLGDLHDRTRDFQIRAKLDDLFGNHDNHVLLIAPSAATPGAAAIMASMLSVQIVEMEKWLDAIAADTTKDSLAQKVKRNKPQTAKDACWRPDGSKVEEPASFDSTGTCNTLYKPFLDPRSAAGAPLAETALKCQLKPVDVNAYGVPFTVPQTARLNAIFAEGVCDYAKPGVQQQAPSRFWASF</sequence>
<proteinExistence type="predicted"/>
<feature type="domain" description="DUF6351" evidence="3">
    <location>
        <begin position="28"/>
        <end position="703"/>
    </location>
</feature>
<feature type="compositionally biased region" description="Basic and acidic residues" evidence="1">
    <location>
        <begin position="616"/>
        <end position="627"/>
    </location>
</feature>
<dbReference type="AlphaFoldDB" id="A0A418WVR3"/>
<evidence type="ECO:0000259" key="3">
    <source>
        <dbReference type="Pfam" id="PF19878"/>
    </source>
</evidence>
<dbReference type="InterPro" id="IPR045556">
    <property type="entry name" value="DUF6351"/>
</dbReference>
<evidence type="ECO:0000313" key="5">
    <source>
        <dbReference type="Proteomes" id="UP000285190"/>
    </source>
</evidence>
<feature type="signal peptide" evidence="2">
    <location>
        <begin position="1"/>
        <end position="21"/>
    </location>
</feature>
<evidence type="ECO:0000313" key="4">
    <source>
        <dbReference type="EMBL" id="RJF96780.1"/>
    </source>
</evidence>
<dbReference type="Proteomes" id="UP000285190">
    <property type="component" value="Unassembled WGS sequence"/>
</dbReference>
<name>A0A418WVR3_9BURK</name>
<dbReference type="Pfam" id="PF19878">
    <property type="entry name" value="DUF6351"/>
    <property type="match status" value="1"/>
</dbReference>
<protein>
    <recommendedName>
        <fullName evidence="3">DUF6351 domain-containing protein</fullName>
    </recommendedName>
</protein>
<feature type="region of interest" description="Disordered" evidence="1">
    <location>
        <begin position="603"/>
        <end position="630"/>
    </location>
</feature>